<evidence type="ECO:0000313" key="1">
    <source>
        <dbReference type="EMBL" id="OKP88342.1"/>
    </source>
</evidence>
<evidence type="ECO:0000313" key="2">
    <source>
        <dbReference type="Proteomes" id="UP000186058"/>
    </source>
</evidence>
<comment type="caution">
    <text evidence="1">The sequence shown here is derived from an EMBL/GenBank/DDBJ whole genome shotgun (WGS) entry which is preliminary data.</text>
</comment>
<proteinExistence type="predicted"/>
<sequence length="221" mass="25418">MNNHDTLYLAHFLFPDTSGDKRVKEVLQKGVLADRICRLEFSEGDYVQDLCLLAYKDKVHLSYLKDPDAFSYELKTPEEIKRACYYLMNCFQQTADMGQENPALLMSRRKYEELQRQAATCTLYFLSERLAAETGDVVHSPLLAKAMKNPTATSELRFCTRTKGGWSFERASYLEDIADSWLIRISSRVSEDWLIAAPFTRPQVCSALHKWLVRPSQISTP</sequence>
<keyword evidence="2" id="KW-1185">Reference proteome</keyword>
<name>A0ABX3EQX8_9BACL</name>
<gene>
    <name evidence="1" type="ORF">A3844_08185</name>
</gene>
<organism evidence="1 2">
    <name type="scientific">Paenibacillus helianthi</name>
    <dbReference type="NCBI Taxonomy" id="1349432"/>
    <lineage>
        <taxon>Bacteria</taxon>
        <taxon>Bacillati</taxon>
        <taxon>Bacillota</taxon>
        <taxon>Bacilli</taxon>
        <taxon>Bacillales</taxon>
        <taxon>Paenibacillaceae</taxon>
        <taxon>Paenibacillus</taxon>
    </lineage>
</organism>
<protein>
    <submittedName>
        <fullName evidence="1">Uncharacterized protein</fullName>
    </submittedName>
</protein>
<accession>A0ABX3EQX8</accession>
<dbReference type="Proteomes" id="UP000186058">
    <property type="component" value="Unassembled WGS sequence"/>
</dbReference>
<reference evidence="1 2" key="1">
    <citation type="submission" date="2016-03" db="EMBL/GenBank/DDBJ databases">
        <authorList>
            <person name="Sant'Anna F.H."/>
            <person name="Ambrosini A."/>
            <person name="Souza R."/>
            <person name="Bach E."/>
            <person name="Fernandes G."/>
            <person name="Balsanelli E."/>
            <person name="Baura V.A."/>
            <person name="Souza E.M."/>
            <person name="Passaglia L."/>
        </authorList>
    </citation>
    <scope>NUCLEOTIDE SEQUENCE [LARGE SCALE GENOMIC DNA]</scope>
    <source>
        <strain evidence="1 2">P26E</strain>
    </source>
</reference>
<dbReference type="EMBL" id="LVWI01000031">
    <property type="protein sequence ID" value="OKP88342.1"/>
    <property type="molecule type" value="Genomic_DNA"/>
</dbReference>